<keyword evidence="1" id="KW-0175">Coiled coil</keyword>
<gene>
    <name evidence="2" type="ORF">FB45DRAFT_898164</name>
</gene>
<organism evidence="2 3">
    <name type="scientific">Roridomyces roridus</name>
    <dbReference type="NCBI Taxonomy" id="1738132"/>
    <lineage>
        <taxon>Eukaryota</taxon>
        <taxon>Fungi</taxon>
        <taxon>Dikarya</taxon>
        <taxon>Basidiomycota</taxon>
        <taxon>Agaricomycotina</taxon>
        <taxon>Agaricomycetes</taxon>
        <taxon>Agaricomycetidae</taxon>
        <taxon>Agaricales</taxon>
        <taxon>Marasmiineae</taxon>
        <taxon>Mycenaceae</taxon>
        <taxon>Roridomyces</taxon>
    </lineage>
</organism>
<proteinExistence type="predicted"/>
<reference evidence="2" key="1">
    <citation type="submission" date="2023-03" db="EMBL/GenBank/DDBJ databases">
        <title>Massive genome expansion in bonnet fungi (Mycena s.s.) driven by repeated elements and novel gene families across ecological guilds.</title>
        <authorList>
            <consortium name="Lawrence Berkeley National Laboratory"/>
            <person name="Harder C.B."/>
            <person name="Miyauchi S."/>
            <person name="Viragh M."/>
            <person name="Kuo A."/>
            <person name="Thoen E."/>
            <person name="Andreopoulos B."/>
            <person name="Lu D."/>
            <person name="Skrede I."/>
            <person name="Drula E."/>
            <person name="Henrissat B."/>
            <person name="Morin E."/>
            <person name="Kohler A."/>
            <person name="Barry K."/>
            <person name="LaButti K."/>
            <person name="Morin E."/>
            <person name="Salamov A."/>
            <person name="Lipzen A."/>
            <person name="Mereny Z."/>
            <person name="Hegedus B."/>
            <person name="Baldrian P."/>
            <person name="Stursova M."/>
            <person name="Weitz H."/>
            <person name="Taylor A."/>
            <person name="Grigoriev I.V."/>
            <person name="Nagy L.G."/>
            <person name="Martin F."/>
            <person name="Kauserud H."/>
        </authorList>
    </citation>
    <scope>NUCLEOTIDE SEQUENCE</scope>
    <source>
        <strain evidence="2">9284</strain>
    </source>
</reference>
<dbReference type="Proteomes" id="UP001221142">
    <property type="component" value="Unassembled WGS sequence"/>
</dbReference>
<dbReference type="EMBL" id="JARKIF010000003">
    <property type="protein sequence ID" value="KAJ7644548.1"/>
    <property type="molecule type" value="Genomic_DNA"/>
</dbReference>
<accession>A0AAD7CC13</accession>
<evidence type="ECO:0000256" key="1">
    <source>
        <dbReference type="SAM" id="Coils"/>
    </source>
</evidence>
<dbReference type="Gene3D" id="3.80.10.10">
    <property type="entry name" value="Ribonuclease Inhibitor"/>
    <property type="match status" value="1"/>
</dbReference>
<comment type="caution">
    <text evidence="2">The sequence shown here is derived from an EMBL/GenBank/DDBJ whole genome shotgun (WGS) entry which is preliminary data.</text>
</comment>
<sequence>MSELRSRLTEIERQMDLLDDQMALLRAEREAVARELGAIVYPVLTPLALPTEILSKIFLQYVRGHLLYNPLPLSWVCRLWRQVAICTHRLWTHFNIDKGSGSEELLQVVTAYSSQWDTLALDMALLPTNLCFSFPRLTKLDLITMSDGPSTLPTFTNSLRLRELRVQGYVLPVPSALQFTQLTNLNLDTDVDTCLEMLAHTPNVENLHISLESMERPTQASLPPISLPSLRTLELGIETCQIFPYITIPALEKLTLYIDKDDPPTMVTELADCIARSSCSIRMLELRSVPLAAVRAPTIDGLGVRPDDDVLSNLFTAVAGYSGFLPALEAFNIENLRCPDGCRPLFAILTDEMDKSQTADRVKLFQVFSEAVLEACDTAKNREQFQMETKLKTLPESSQVNDGSSSERILIALALRGLTSFFPDLE</sequence>
<feature type="coiled-coil region" evidence="1">
    <location>
        <begin position="1"/>
        <end position="35"/>
    </location>
</feature>
<evidence type="ECO:0000313" key="3">
    <source>
        <dbReference type="Proteomes" id="UP001221142"/>
    </source>
</evidence>
<name>A0AAD7CC13_9AGAR</name>
<dbReference type="InterPro" id="IPR032675">
    <property type="entry name" value="LRR_dom_sf"/>
</dbReference>
<dbReference type="SUPFAM" id="SSF52047">
    <property type="entry name" value="RNI-like"/>
    <property type="match status" value="1"/>
</dbReference>
<keyword evidence="3" id="KW-1185">Reference proteome</keyword>
<evidence type="ECO:0008006" key="4">
    <source>
        <dbReference type="Google" id="ProtNLM"/>
    </source>
</evidence>
<protein>
    <recommendedName>
        <fullName evidence="4">F-box domain-containing protein</fullName>
    </recommendedName>
</protein>
<dbReference type="AlphaFoldDB" id="A0AAD7CC13"/>
<evidence type="ECO:0000313" key="2">
    <source>
        <dbReference type="EMBL" id="KAJ7644548.1"/>
    </source>
</evidence>